<dbReference type="PANTHER" id="PTHR10353">
    <property type="entry name" value="GLYCOSYL HYDROLASE"/>
    <property type="match status" value="1"/>
</dbReference>
<keyword evidence="3" id="KW-0326">Glycosidase</keyword>
<dbReference type="EMBL" id="LT629765">
    <property type="protein sequence ID" value="SDS64801.1"/>
    <property type="molecule type" value="Genomic_DNA"/>
</dbReference>
<dbReference type="GO" id="GO:0008422">
    <property type="term" value="F:beta-glucosidase activity"/>
    <property type="evidence" value="ECO:0007669"/>
    <property type="project" value="TreeGrafter"/>
</dbReference>
<dbReference type="STRING" id="1203190.GCA_000312345_00836"/>
<protein>
    <submittedName>
        <fullName evidence="5">Glycosyl hydrolase family 1</fullName>
    </submittedName>
</protein>
<evidence type="ECO:0000256" key="2">
    <source>
        <dbReference type="ARBA" id="ARBA00022801"/>
    </source>
</evidence>
<dbReference type="PRINTS" id="PR00131">
    <property type="entry name" value="GLHYDRLASE1"/>
</dbReference>
<name>A0A1H1TXF9_9CORY</name>
<dbReference type="GO" id="GO:0005975">
    <property type="term" value="P:carbohydrate metabolic process"/>
    <property type="evidence" value="ECO:0007669"/>
    <property type="project" value="InterPro"/>
</dbReference>
<reference evidence="5 6" key="1">
    <citation type="submission" date="2016-10" db="EMBL/GenBank/DDBJ databases">
        <authorList>
            <person name="de Groot N.N."/>
        </authorList>
    </citation>
    <scope>NUCLEOTIDE SEQUENCE [LARGE SCALE GENOMIC DNA]</scope>
    <source>
        <strain evidence="5 6">DSM 45434</strain>
    </source>
</reference>
<evidence type="ECO:0000256" key="4">
    <source>
        <dbReference type="RuleBase" id="RU003690"/>
    </source>
</evidence>
<dbReference type="PANTHER" id="PTHR10353:SF209">
    <property type="entry name" value="GALACTOLIPID GALACTOSYLTRANSFERASE SFR2, CHLOROPLASTIC"/>
    <property type="match status" value="1"/>
</dbReference>
<comment type="similarity">
    <text evidence="1 4">Belongs to the glycosyl hydrolase 1 family.</text>
</comment>
<dbReference type="InterPro" id="IPR001360">
    <property type="entry name" value="Glyco_hydro_1"/>
</dbReference>
<evidence type="ECO:0000256" key="1">
    <source>
        <dbReference type="ARBA" id="ARBA00010838"/>
    </source>
</evidence>
<dbReference type="SUPFAM" id="SSF51445">
    <property type="entry name" value="(Trans)glycosidases"/>
    <property type="match status" value="1"/>
</dbReference>
<evidence type="ECO:0000313" key="6">
    <source>
        <dbReference type="Proteomes" id="UP000182237"/>
    </source>
</evidence>
<accession>A0A1H1TXF9</accession>
<keyword evidence="2 5" id="KW-0378">Hydrolase</keyword>
<dbReference type="Pfam" id="PF00232">
    <property type="entry name" value="Glyco_hydro_1"/>
    <property type="match status" value="1"/>
</dbReference>
<dbReference type="eggNOG" id="COG2723">
    <property type="taxonomic scope" value="Bacteria"/>
</dbReference>
<evidence type="ECO:0000256" key="3">
    <source>
        <dbReference type="ARBA" id="ARBA00023295"/>
    </source>
</evidence>
<dbReference type="AlphaFoldDB" id="A0A1H1TXF9"/>
<dbReference type="Proteomes" id="UP000182237">
    <property type="component" value="Chromosome I"/>
</dbReference>
<dbReference type="Gene3D" id="3.20.20.80">
    <property type="entry name" value="Glycosidases"/>
    <property type="match status" value="1"/>
</dbReference>
<evidence type="ECO:0000313" key="5">
    <source>
        <dbReference type="EMBL" id="SDS64801.1"/>
    </source>
</evidence>
<gene>
    <name evidence="5" type="ORF">SAMN04488539_2095</name>
</gene>
<organism evidence="5 6">
    <name type="scientific">Corynebacterium timonense</name>
    <dbReference type="NCBI Taxonomy" id="441500"/>
    <lineage>
        <taxon>Bacteria</taxon>
        <taxon>Bacillati</taxon>
        <taxon>Actinomycetota</taxon>
        <taxon>Actinomycetes</taxon>
        <taxon>Mycobacteriales</taxon>
        <taxon>Corynebacteriaceae</taxon>
        <taxon>Corynebacterium</taxon>
    </lineage>
</organism>
<sequence>MGGNRHGAHEKTHVRRSRSRYSFPMANIPLNGLRIGTASAGLQIEGSPQPSNWTEWAAAGTIADGTTPDPTTDHWRRWREDNELMERLEYPIARVGVEWSRVEPRPGEFDEEALARYAEEYRDLTARGIEPLVTLHHFGQPLWLERRGGWTNPEIVPLFLRYVNRVLDALGDIVTDWVTINEPNVFATEAYLFGSTPPGTGGYRAVRACLQNMAAAHLQAYELLHARLDNPTVTFAHHKRVFAPANRANPVHRALTPLVEYLFQGVVEKAFYRGVFDRVLGRPRSLPADFTPKGVYADAIAINYYSRTAVKGFDDATFPGRPTNDLGWEIYPRGIAEVSAPLAREYGLPIWITENGTADNSESFRCGFILDHLAELARLNAEPGGVRVERYYHWCFVDNWEWSEGMAQHFGVVGLDENLDRHVKPAGYMLRDLNRAGAITPEIVETYREAPAGGVDP</sequence>
<proteinExistence type="inferred from homology"/>
<dbReference type="InterPro" id="IPR017853">
    <property type="entry name" value="GH"/>
</dbReference>
<keyword evidence="6" id="KW-1185">Reference proteome</keyword>